<feature type="chain" id="PRO_5015054834" description="C-type lectin domain-containing protein" evidence="4">
    <location>
        <begin position="24"/>
        <end position="299"/>
    </location>
</feature>
<dbReference type="Gene3D" id="2.60.120.740">
    <property type="match status" value="1"/>
</dbReference>
<evidence type="ECO:0000256" key="4">
    <source>
        <dbReference type="SAM" id="SignalP"/>
    </source>
</evidence>
<dbReference type="Gene3D" id="3.10.100.10">
    <property type="entry name" value="Mannose-Binding Protein A, subunit A"/>
    <property type="match status" value="1"/>
</dbReference>
<dbReference type="CDD" id="cd22835">
    <property type="entry name" value="Gal_Rha_Lectin_SML_rpt2"/>
    <property type="match status" value="1"/>
</dbReference>
<evidence type="ECO:0000313" key="8">
    <source>
        <dbReference type="EMBL" id="SBP26201.1"/>
    </source>
</evidence>
<keyword evidence="4" id="KW-0732">Signal</keyword>
<evidence type="ECO:0008006" key="9">
    <source>
        <dbReference type="Google" id="ProtNLM"/>
    </source>
</evidence>
<dbReference type="PROSITE" id="PS50228">
    <property type="entry name" value="SUEL_LECTIN"/>
    <property type="match status" value="1"/>
</dbReference>
<feature type="signal peptide" evidence="4">
    <location>
        <begin position="1"/>
        <end position="23"/>
    </location>
</feature>
<dbReference type="AlphaFoldDB" id="A0A1A7Y7E8"/>
<sequence length="299" mass="34851">MASGLLFLLLLGIGGNIFSEARSAKRLILCEHSNAKLKCGHGQVIQVHSANYGRHDRSTCSFRRPFYELLNVHCSRPTYLVAQSCNGRRSCIVSASNSVFGDPCYGTYKYLQVVYSCRSTRSHRWCPSGWTLFHNRCVKFYHTGHRWCPSGWTPFHNRCVKVPHPGYHHCPSGWTKRGRHCFLFLNIEQPWDSAENYCRILGGHLASFHSYSDLSFLRTLVYRGSGSFRNTWVGGTDRLQNRVWRWTDGSRYNYNHWYPGEPNNDRGREECMEINFRGSDRNNDEKCYVRRPFICARRR</sequence>
<reference evidence="8" key="1">
    <citation type="submission" date="2016-05" db="EMBL/GenBank/DDBJ databases">
        <authorList>
            <person name="Lavstsen T."/>
            <person name="Jespersen J.S."/>
        </authorList>
    </citation>
    <scope>NUCLEOTIDE SEQUENCE</scope>
    <source>
        <tissue evidence="8">Brain</tissue>
    </source>
</reference>
<evidence type="ECO:0000256" key="2">
    <source>
        <dbReference type="ARBA" id="ARBA00022734"/>
    </source>
</evidence>
<feature type="domain" description="C-type lectin" evidence="5">
    <location>
        <begin position="177"/>
        <end position="296"/>
    </location>
</feature>
<evidence type="ECO:0000259" key="6">
    <source>
        <dbReference type="PROSITE" id="PS50228"/>
    </source>
</evidence>
<dbReference type="GO" id="GO:0030246">
    <property type="term" value="F:carbohydrate binding"/>
    <property type="evidence" value="ECO:0007669"/>
    <property type="project" value="UniProtKB-KW"/>
</dbReference>
<evidence type="ECO:0000256" key="3">
    <source>
        <dbReference type="ARBA" id="ARBA00022737"/>
    </source>
</evidence>
<name>A0A1A7Y7E8_9TELE</name>
<proteinExistence type="predicted"/>
<dbReference type="InterPro" id="IPR016186">
    <property type="entry name" value="C-type_lectin-like/link_sf"/>
</dbReference>
<organism evidence="8">
    <name type="scientific">Iconisemion striatum</name>
    <dbReference type="NCBI Taxonomy" id="60296"/>
    <lineage>
        <taxon>Eukaryota</taxon>
        <taxon>Metazoa</taxon>
        <taxon>Chordata</taxon>
        <taxon>Craniata</taxon>
        <taxon>Vertebrata</taxon>
        <taxon>Euteleostomi</taxon>
        <taxon>Actinopterygii</taxon>
        <taxon>Neopterygii</taxon>
        <taxon>Teleostei</taxon>
        <taxon>Neoteleostei</taxon>
        <taxon>Acanthomorphata</taxon>
        <taxon>Ovalentaria</taxon>
        <taxon>Atherinomorphae</taxon>
        <taxon>Cyprinodontiformes</taxon>
        <taxon>Nothobranchiidae</taxon>
        <taxon>Iconisemion</taxon>
    </lineage>
</organism>
<dbReference type="PROSITE" id="PS50041">
    <property type="entry name" value="C_TYPE_LECTIN_2"/>
    <property type="match status" value="1"/>
</dbReference>
<dbReference type="EMBL" id="HADX01007954">
    <property type="protein sequence ID" value="SBP30186.1"/>
    <property type="molecule type" value="Transcribed_RNA"/>
</dbReference>
<dbReference type="InterPro" id="IPR016187">
    <property type="entry name" value="CTDL_fold"/>
</dbReference>
<evidence type="ECO:0000259" key="5">
    <source>
        <dbReference type="PROSITE" id="PS50041"/>
    </source>
</evidence>
<dbReference type="SMART" id="SM00034">
    <property type="entry name" value="CLECT"/>
    <property type="match status" value="1"/>
</dbReference>
<keyword evidence="1" id="KW-0348">Hemagglutinin</keyword>
<accession>A0A1A7Y7E8</accession>
<protein>
    <recommendedName>
        <fullName evidence="9">C-type lectin domain-containing protein</fullName>
    </recommendedName>
</protein>
<dbReference type="CDD" id="cd00037">
    <property type="entry name" value="CLECT"/>
    <property type="match status" value="1"/>
</dbReference>
<dbReference type="Pfam" id="PF02140">
    <property type="entry name" value="SUEL_Lectin"/>
    <property type="match status" value="1"/>
</dbReference>
<dbReference type="PANTHER" id="PTHR46780">
    <property type="entry name" value="PROTEIN EVA-1"/>
    <property type="match status" value="1"/>
</dbReference>
<gene>
    <name evidence="8" type="primary">Nfu_g_1_015556</name>
    <name evidence="7" type="synonym">OLA.7630</name>
</gene>
<evidence type="ECO:0000256" key="1">
    <source>
        <dbReference type="ARBA" id="ARBA00022546"/>
    </source>
</evidence>
<feature type="domain" description="SUEL-type lectin" evidence="6">
    <location>
        <begin position="29"/>
        <end position="118"/>
    </location>
</feature>
<dbReference type="PRINTS" id="PR01504">
    <property type="entry name" value="PNCREATITSAP"/>
</dbReference>
<dbReference type="EMBL" id="HADW01005905">
    <property type="protein sequence ID" value="SBP07305.1"/>
    <property type="molecule type" value="Transcribed_RNA"/>
</dbReference>
<evidence type="ECO:0000313" key="7">
    <source>
        <dbReference type="EMBL" id="SBP05773.1"/>
    </source>
</evidence>
<keyword evidence="3" id="KW-0677">Repeat</keyword>
<dbReference type="EMBL" id="HADX01003969">
    <property type="protein sequence ID" value="SBP26201.1"/>
    <property type="molecule type" value="Transcribed_RNA"/>
</dbReference>
<dbReference type="Pfam" id="PF00059">
    <property type="entry name" value="Lectin_C"/>
    <property type="match status" value="1"/>
</dbReference>
<dbReference type="SUPFAM" id="SSF56436">
    <property type="entry name" value="C-type lectin-like"/>
    <property type="match status" value="1"/>
</dbReference>
<dbReference type="InterPro" id="IPR043159">
    <property type="entry name" value="Lectin_gal-bd_sf"/>
</dbReference>
<dbReference type="InterPro" id="IPR000922">
    <property type="entry name" value="Lectin_gal-bd_dom"/>
</dbReference>
<dbReference type="InterPro" id="IPR001304">
    <property type="entry name" value="C-type_lectin-like"/>
</dbReference>
<reference evidence="8" key="2">
    <citation type="submission" date="2016-06" db="EMBL/GenBank/DDBJ databases">
        <title>The genome of a short-lived fish provides insights into sex chromosome evolution and the genetic control of aging.</title>
        <authorList>
            <person name="Reichwald K."/>
            <person name="Felder M."/>
            <person name="Petzold A."/>
            <person name="Koch P."/>
            <person name="Groth M."/>
            <person name="Platzer M."/>
        </authorList>
    </citation>
    <scope>NUCLEOTIDE SEQUENCE</scope>
    <source>
        <tissue evidence="8">Brain</tissue>
    </source>
</reference>
<dbReference type="FunFam" id="2.60.120.740:FF:000003">
    <property type="entry name" value="Protein eva-1 homolog C"/>
    <property type="match status" value="1"/>
</dbReference>
<dbReference type="EMBL" id="HADW01004373">
    <property type="protein sequence ID" value="SBP05773.1"/>
    <property type="molecule type" value="Transcribed_RNA"/>
</dbReference>
<keyword evidence="2" id="KW-0430">Lectin</keyword>